<dbReference type="PANTHER" id="PTHR43072:SF23">
    <property type="entry name" value="UPF0039 PROTEIN C11D3.02C"/>
    <property type="match status" value="1"/>
</dbReference>
<dbReference type="PROSITE" id="PS51186">
    <property type="entry name" value="GNAT"/>
    <property type="match status" value="1"/>
</dbReference>
<feature type="domain" description="N-acetyltransferase" evidence="3">
    <location>
        <begin position="2"/>
        <end position="163"/>
    </location>
</feature>
<name>A0ABV0F323_9ENTE</name>
<reference evidence="5" key="1">
    <citation type="submission" date="2016-06" db="EMBL/GenBank/DDBJ databases">
        <title>Four novel species of enterococci isolated from chicken manure.</title>
        <authorList>
            <person name="Van Tyne D."/>
        </authorList>
    </citation>
    <scope>NUCLEOTIDE SEQUENCE [LARGE SCALE GENOMIC DNA]</scope>
    <source>
        <strain evidence="5">JM9A</strain>
    </source>
</reference>
<evidence type="ECO:0000259" key="3">
    <source>
        <dbReference type="PROSITE" id="PS51186"/>
    </source>
</evidence>
<proteinExistence type="predicted"/>
<keyword evidence="2" id="KW-0012">Acyltransferase</keyword>
<sequence length="185" mass="21065">MIVVRTATPRDAEALVAIYQPYVLETAITFEYHVPTIAEFSRRISQTLARYPFLVAERAGEIVGYAYAGAYKGRSAYDWSCEVTVYVKQGIQVKGIGSRLYQELERCLAKQQVVNLTACITEGNQGSVAFHEKFGYQQVARFPKIGYKFGKWHDVLWLQKALQIPTNPPKAFRPYPDSYHESVKM</sequence>
<keyword evidence="5" id="KW-1185">Reference proteome</keyword>
<evidence type="ECO:0000313" key="5">
    <source>
        <dbReference type="Proteomes" id="UP001429357"/>
    </source>
</evidence>
<accession>A0ABV0F323</accession>
<gene>
    <name evidence="4" type="ORF">BAU18_001141</name>
</gene>
<dbReference type="Gene3D" id="3.40.630.30">
    <property type="match status" value="1"/>
</dbReference>
<dbReference type="SUPFAM" id="SSF55729">
    <property type="entry name" value="Acyl-CoA N-acyltransferases (Nat)"/>
    <property type="match status" value="1"/>
</dbReference>
<protein>
    <submittedName>
        <fullName evidence="4">Phosphinothricin acetyltransferase</fullName>
    </submittedName>
</protein>
<dbReference type="InterPro" id="IPR000182">
    <property type="entry name" value="GNAT_dom"/>
</dbReference>
<evidence type="ECO:0000256" key="1">
    <source>
        <dbReference type="ARBA" id="ARBA00022679"/>
    </source>
</evidence>
<evidence type="ECO:0000313" key="4">
    <source>
        <dbReference type="EMBL" id="MEO1781556.1"/>
    </source>
</evidence>
<dbReference type="Pfam" id="PF13420">
    <property type="entry name" value="Acetyltransf_4"/>
    <property type="match status" value="1"/>
</dbReference>
<evidence type="ECO:0000256" key="2">
    <source>
        <dbReference type="ARBA" id="ARBA00023315"/>
    </source>
</evidence>
<keyword evidence="1" id="KW-0808">Transferase</keyword>
<dbReference type="EMBL" id="MAEI02000001">
    <property type="protein sequence ID" value="MEO1781556.1"/>
    <property type="molecule type" value="Genomic_DNA"/>
</dbReference>
<dbReference type="CDD" id="cd04301">
    <property type="entry name" value="NAT_SF"/>
    <property type="match status" value="1"/>
</dbReference>
<reference evidence="4 5" key="2">
    <citation type="submission" date="2024-02" db="EMBL/GenBank/DDBJ databases">
        <title>The Genome Sequence of Enterococcus diestrammenae JM9A.</title>
        <authorList>
            <person name="Earl A."/>
            <person name="Manson A."/>
            <person name="Gilmore M."/>
            <person name="Sanders J."/>
            <person name="Shea T."/>
            <person name="Howe W."/>
            <person name="Livny J."/>
            <person name="Cuomo C."/>
            <person name="Neafsey D."/>
            <person name="Birren B."/>
        </authorList>
    </citation>
    <scope>NUCLEOTIDE SEQUENCE [LARGE SCALE GENOMIC DNA]</scope>
    <source>
        <strain evidence="4 5">JM9A</strain>
    </source>
</reference>
<dbReference type="InterPro" id="IPR016181">
    <property type="entry name" value="Acyl_CoA_acyltransferase"/>
</dbReference>
<dbReference type="PANTHER" id="PTHR43072">
    <property type="entry name" value="N-ACETYLTRANSFERASE"/>
    <property type="match status" value="1"/>
</dbReference>
<dbReference type="Proteomes" id="UP001429357">
    <property type="component" value="Unassembled WGS sequence"/>
</dbReference>
<comment type="caution">
    <text evidence="4">The sequence shown here is derived from an EMBL/GenBank/DDBJ whole genome shotgun (WGS) entry which is preliminary data.</text>
</comment>
<organism evidence="4 5">
    <name type="scientific">Enterococcus diestrammenae</name>
    <dbReference type="NCBI Taxonomy" id="1155073"/>
    <lineage>
        <taxon>Bacteria</taxon>
        <taxon>Bacillati</taxon>
        <taxon>Bacillota</taxon>
        <taxon>Bacilli</taxon>
        <taxon>Lactobacillales</taxon>
        <taxon>Enterococcaceae</taxon>
        <taxon>Enterococcus</taxon>
    </lineage>
</organism>